<feature type="signal peptide" evidence="4">
    <location>
        <begin position="1"/>
        <end position="18"/>
    </location>
</feature>
<dbReference type="GeneID" id="39610151"/>
<dbReference type="GO" id="GO:0005576">
    <property type="term" value="C:extracellular region"/>
    <property type="evidence" value="ECO:0007669"/>
    <property type="project" value="TreeGrafter"/>
</dbReference>
<gene>
    <name evidence="5" type="ORF">D7B24_006462</name>
</gene>
<dbReference type="PANTHER" id="PTHR16631:SF16">
    <property type="entry name" value="GPI-ANCHORED CELL WALL BETA-1,3-ENDOGLUCANASE EGLC"/>
    <property type="match status" value="1"/>
</dbReference>
<name>A0A3M9YD84_9PEZI</name>
<evidence type="ECO:0000256" key="1">
    <source>
        <dbReference type="ARBA" id="ARBA00004196"/>
    </source>
</evidence>
<keyword evidence="3" id="KW-0378">Hydrolase</keyword>
<comment type="similarity">
    <text evidence="2">Belongs to the glycosyl hydrolase 17 family.</text>
</comment>
<dbReference type="PANTHER" id="PTHR16631">
    <property type="entry name" value="GLUCAN 1,3-BETA-GLUCOSIDASE"/>
    <property type="match status" value="1"/>
</dbReference>
<dbReference type="RefSeq" id="XP_028495228.1">
    <property type="nucleotide sequence ID" value="XM_028640592.1"/>
</dbReference>
<dbReference type="GO" id="GO:0009986">
    <property type="term" value="C:cell surface"/>
    <property type="evidence" value="ECO:0007669"/>
    <property type="project" value="TreeGrafter"/>
</dbReference>
<evidence type="ECO:0000256" key="2">
    <source>
        <dbReference type="ARBA" id="ARBA00008773"/>
    </source>
</evidence>
<dbReference type="Proteomes" id="UP000267145">
    <property type="component" value="Unassembled WGS sequence"/>
</dbReference>
<evidence type="ECO:0000313" key="5">
    <source>
        <dbReference type="EMBL" id="RNJ57070.1"/>
    </source>
</evidence>
<accession>A0A3M9YD84</accession>
<keyword evidence="4" id="KW-0732">Signal</keyword>
<feature type="chain" id="PRO_5017937905" evidence="4">
    <location>
        <begin position="19"/>
        <end position="357"/>
    </location>
</feature>
<dbReference type="AlphaFoldDB" id="A0A3M9YD84"/>
<dbReference type="InterPro" id="IPR050732">
    <property type="entry name" value="Beta-glucan_modifiers"/>
</dbReference>
<reference evidence="5 6" key="1">
    <citation type="submission" date="2018-10" db="EMBL/GenBank/DDBJ databases">
        <title>Genome sequence of Verticillium nonalfalfae VnAa140.</title>
        <authorList>
            <person name="Stajich J.E."/>
            <person name="Kasson M.T."/>
        </authorList>
    </citation>
    <scope>NUCLEOTIDE SEQUENCE [LARGE SCALE GENOMIC DNA]</scope>
    <source>
        <strain evidence="5 6">VnAa140</strain>
    </source>
</reference>
<dbReference type="STRING" id="1051616.A0A3M9YD84"/>
<evidence type="ECO:0000313" key="6">
    <source>
        <dbReference type="Proteomes" id="UP000267145"/>
    </source>
</evidence>
<organism evidence="5 6">
    <name type="scientific">Verticillium nonalfalfae</name>
    <dbReference type="NCBI Taxonomy" id="1051616"/>
    <lineage>
        <taxon>Eukaryota</taxon>
        <taxon>Fungi</taxon>
        <taxon>Dikarya</taxon>
        <taxon>Ascomycota</taxon>
        <taxon>Pezizomycotina</taxon>
        <taxon>Sordariomycetes</taxon>
        <taxon>Hypocreomycetidae</taxon>
        <taxon>Glomerellales</taxon>
        <taxon>Plectosphaerellaceae</taxon>
        <taxon>Verticillium</taxon>
    </lineage>
</organism>
<keyword evidence="6" id="KW-1185">Reference proteome</keyword>
<dbReference type="InterPro" id="IPR017853">
    <property type="entry name" value="GH"/>
</dbReference>
<evidence type="ECO:0000256" key="3">
    <source>
        <dbReference type="ARBA" id="ARBA00022801"/>
    </source>
</evidence>
<evidence type="ECO:0000256" key="4">
    <source>
        <dbReference type="SAM" id="SignalP"/>
    </source>
</evidence>
<dbReference type="SUPFAM" id="SSF51445">
    <property type="entry name" value="(Trans)glycosidases"/>
    <property type="match status" value="1"/>
</dbReference>
<comment type="caution">
    <text evidence="5">The sequence shown here is derived from an EMBL/GenBank/DDBJ whole genome shotgun (WGS) entry which is preliminary data.</text>
</comment>
<dbReference type="GO" id="GO:0009277">
    <property type="term" value="C:fungal-type cell wall"/>
    <property type="evidence" value="ECO:0007669"/>
    <property type="project" value="TreeGrafter"/>
</dbReference>
<dbReference type="Gene3D" id="3.20.20.80">
    <property type="entry name" value="Glycosidases"/>
    <property type="match status" value="1"/>
</dbReference>
<dbReference type="GO" id="GO:0042973">
    <property type="term" value="F:glucan endo-1,3-beta-D-glucosidase activity"/>
    <property type="evidence" value="ECO:0007669"/>
    <property type="project" value="TreeGrafter"/>
</dbReference>
<comment type="subcellular location">
    <subcellularLocation>
        <location evidence="1">Cell envelope</location>
    </subcellularLocation>
</comment>
<dbReference type="EMBL" id="RBVV01000046">
    <property type="protein sequence ID" value="RNJ57070.1"/>
    <property type="molecule type" value="Genomic_DNA"/>
</dbReference>
<proteinExistence type="inferred from homology"/>
<sequence length="357" mass="38266">MYFTSLSLLSFLAIGVVGQELPQGVLGFNSGATKADSKAKVESDFEDEFKTAQGLRGSPGLFNSVRLYSMIQAGTTNSPISAFPAALKTNTSMLLGIWCSGTQSIDQEIAAMNSAIEQYGQRFADLVVAISVGSEDMYRLSESGVANNAGLGQGPDTIVRFIREVRSAINGTILGNKPIGHVDSWSAWANRSNTDVIDEVDWIGTDVYTYYEADRGNAFSNTTAVFEDIYNQTFAFAGNKTVWVTETGYPVSGPNSGEAIASVSNAAQYWQLVGCDRLFGRVNTWWYNIRDSNPAITEKFGITENLKTTARFNLTCAADSGAPAPVNVGSGAASSRGGEVLLAVSMAFFGLSITIWQ</sequence>
<dbReference type="GO" id="GO:0071555">
    <property type="term" value="P:cell wall organization"/>
    <property type="evidence" value="ECO:0007669"/>
    <property type="project" value="TreeGrafter"/>
</dbReference>
<protein>
    <submittedName>
        <fullName evidence="5">Uncharacterized protein</fullName>
    </submittedName>
</protein>